<evidence type="ECO:0008006" key="8">
    <source>
        <dbReference type="Google" id="ProtNLM"/>
    </source>
</evidence>
<dbReference type="STRING" id="1036808.A0A0C3DIL8"/>
<evidence type="ECO:0000256" key="2">
    <source>
        <dbReference type="ARBA" id="ARBA00022723"/>
    </source>
</evidence>
<evidence type="ECO:0000256" key="1">
    <source>
        <dbReference type="ARBA" id="ARBA00004123"/>
    </source>
</evidence>
<keyword evidence="7" id="KW-1185">Reference proteome</keyword>
<dbReference type="HOGENOM" id="CLU_087375_1_0_1"/>
<sequence>ERMMKDWSSPVYGFFEEPTVDRVDGRRAHVFKCSGHGCKASIRRFIDMKDAGSTGNMHKHVRACWGADALHAANSAKDIDEVHNKIMRSFHRNGKITTVFEHKTNRKATYANILHTRSEIRCSLMKTGRPTYYIPSAMTVLRDVKVMFAQTRQRIAKMLMDHDGRLSFTTDAWTSPNHHVFVAFVVHFVQEGMLMSFPLDMVKVPKVSSPELIQYIVYLM</sequence>
<evidence type="ECO:0000313" key="6">
    <source>
        <dbReference type="EMBL" id="KIM56159.1"/>
    </source>
</evidence>
<evidence type="ECO:0000256" key="4">
    <source>
        <dbReference type="ARBA" id="ARBA00022833"/>
    </source>
</evidence>
<organism evidence="6 7">
    <name type="scientific">Scleroderma citrinum Foug A</name>
    <dbReference type="NCBI Taxonomy" id="1036808"/>
    <lineage>
        <taxon>Eukaryota</taxon>
        <taxon>Fungi</taxon>
        <taxon>Dikarya</taxon>
        <taxon>Basidiomycota</taxon>
        <taxon>Agaricomycotina</taxon>
        <taxon>Agaricomycetes</taxon>
        <taxon>Agaricomycetidae</taxon>
        <taxon>Boletales</taxon>
        <taxon>Sclerodermatineae</taxon>
        <taxon>Sclerodermataceae</taxon>
        <taxon>Scleroderma</taxon>
    </lineage>
</organism>
<dbReference type="OrthoDB" id="1745426at2759"/>
<keyword evidence="5" id="KW-0539">Nucleus</keyword>
<keyword evidence="2" id="KW-0479">Metal-binding</keyword>
<protein>
    <recommendedName>
        <fullName evidence="8">BED-type domain-containing protein</fullName>
    </recommendedName>
</protein>
<proteinExistence type="predicted"/>
<feature type="non-terminal residue" evidence="6">
    <location>
        <position position="1"/>
    </location>
</feature>
<dbReference type="GO" id="GO:0005634">
    <property type="term" value="C:nucleus"/>
    <property type="evidence" value="ECO:0007669"/>
    <property type="project" value="UniProtKB-SubCell"/>
</dbReference>
<dbReference type="PANTHER" id="PTHR46481:SF10">
    <property type="entry name" value="ZINC FINGER BED DOMAIN-CONTAINING PROTEIN 39"/>
    <property type="match status" value="1"/>
</dbReference>
<dbReference type="InterPro" id="IPR052035">
    <property type="entry name" value="ZnF_BED_domain_contain"/>
</dbReference>
<dbReference type="PANTHER" id="PTHR46481">
    <property type="entry name" value="ZINC FINGER BED DOMAIN-CONTAINING PROTEIN 4"/>
    <property type="match status" value="1"/>
</dbReference>
<keyword evidence="4" id="KW-0862">Zinc</keyword>
<evidence type="ECO:0000256" key="5">
    <source>
        <dbReference type="ARBA" id="ARBA00023242"/>
    </source>
</evidence>
<dbReference type="EMBL" id="KN822122">
    <property type="protein sequence ID" value="KIM56159.1"/>
    <property type="molecule type" value="Genomic_DNA"/>
</dbReference>
<reference evidence="6 7" key="1">
    <citation type="submission" date="2014-04" db="EMBL/GenBank/DDBJ databases">
        <authorList>
            <consortium name="DOE Joint Genome Institute"/>
            <person name="Kuo A."/>
            <person name="Kohler A."/>
            <person name="Nagy L.G."/>
            <person name="Floudas D."/>
            <person name="Copeland A."/>
            <person name="Barry K.W."/>
            <person name="Cichocki N."/>
            <person name="Veneault-Fourrey C."/>
            <person name="LaButti K."/>
            <person name="Lindquist E.A."/>
            <person name="Lipzen A."/>
            <person name="Lundell T."/>
            <person name="Morin E."/>
            <person name="Murat C."/>
            <person name="Sun H."/>
            <person name="Tunlid A."/>
            <person name="Henrissat B."/>
            <person name="Grigoriev I.V."/>
            <person name="Hibbett D.S."/>
            <person name="Martin F."/>
            <person name="Nordberg H.P."/>
            <person name="Cantor M.N."/>
            <person name="Hua S.X."/>
        </authorList>
    </citation>
    <scope>NUCLEOTIDE SEQUENCE [LARGE SCALE GENOMIC DNA]</scope>
    <source>
        <strain evidence="6 7">Foug A</strain>
    </source>
</reference>
<accession>A0A0C3DIL8</accession>
<dbReference type="Proteomes" id="UP000053989">
    <property type="component" value="Unassembled WGS sequence"/>
</dbReference>
<gene>
    <name evidence="6" type="ORF">SCLCIDRAFT_133314</name>
</gene>
<keyword evidence="3" id="KW-0863">Zinc-finger</keyword>
<name>A0A0C3DIL8_9AGAM</name>
<dbReference type="InParanoid" id="A0A0C3DIL8"/>
<comment type="subcellular location">
    <subcellularLocation>
        <location evidence="1">Nucleus</location>
    </subcellularLocation>
</comment>
<reference evidence="7" key="2">
    <citation type="submission" date="2015-01" db="EMBL/GenBank/DDBJ databases">
        <title>Evolutionary Origins and Diversification of the Mycorrhizal Mutualists.</title>
        <authorList>
            <consortium name="DOE Joint Genome Institute"/>
            <consortium name="Mycorrhizal Genomics Consortium"/>
            <person name="Kohler A."/>
            <person name="Kuo A."/>
            <person name="Nagy L.G."/>
            <person name="Floudas D."/>
            <person name="Copeland A."/>
            <person name="Barry K.W."/>
            <person name="Cichocki N."/>
            <person name="Veneault-Fourrey C."/>
            <person name="LaButti K."/>
            <person name="Lindquist E.A."/>
            <person name="Lipzen A."/>
            <person name="Lundell T."/>
            <person name="Morin E."/>
            <person name="Murat C."/>
            <person name="Riley R."/>
            <person name="Ohm R."/>
            <person name="Sun H."/>
            <person name="Tunlid A."/>
            <person name="Henrissat B."/>
            <person name="Grigoriev I.V."/>
            <person name="Hibbett D.S."/>
            <person name="Martin F."/>
        </authorList>
    </citation>
    <scope>NUCLEOTIDE SEQUENCE [LARGE SCALE GENOMIC DNA]</scope>
    <source>
        <strain evidence="7">Foug A</strain>
    </source>
</reference>
<evidence type="ECO:0000256" key="3">
    <source>
        <dbReference type="ARBA" id="ARBA00022771"/>
    </source>
</evidence>
<evidence type="ECO:0000313" key="7">
    <source>
        <dbReference type="Proteomes" id="UP000053989"/>
    </source>
</evidence>
<dbReference type="GO" id="GO:0008270">
    <property type="term" value="F:zinc ion binding"/>
    <property type="evidence" value="ECO:0007669"/>
    <property type="project" value="UniProtKB-KW"/>
</dbReference>
<dbReference type="AlphaFoldDB" id="A0A0C3DIL8"/>